<gene>
    <name evidence="4" type="ORF">HP555_12080</name>
</gene>
<keyword evidence="5" id="KW-1185">Reference proteome</keyword>
<dbReference type="InterPro" id="IPR046342">
    <property type="entry name" value="CBS_dom_sf"/>
</dbReference>
<keyword evidence="1 2" id="KW-0129">CBS domain</keyword>
<evidence type="ECO:0000313" key="5">
    <source>
        <dbReference type="Proteomes" id="UP000596092"/>
    </source>
</evidence>
<evidence type="ECO:0000256" key="2">
    <source>
        <dbReference type="PROSITE-ProRule" id="PRU00703"/>
    </source>
</evidence>
<dbReference type="InterPro" id="IPR000644">
    <property type="entry name" value="CBS_dom"/>
</dbReference>
<dbReference type="SUPFAM" id="SSF54631">
    <property type="entry name" value="CBS-domain pair"/>
    <property type="match status" value="1"/>
</dbReference>
<evidence type="ECO:0000313" key="4">
    <source>
        <dbReference type="EMBL" id="QQG66553.1"/>
    </source>
</evidence>
<dbReference type="InterPro" id="IPR051257">
    <property type="entry name" value="Diverse_CBS-Domain"/>
</dbReference>
<dbReference type="CDD" id="cd04623">
    <property type="entry name" value="CBS_pair_bac_euk"/>
    <property type="match status" value="1"/>
</dbReference>
<dbReference type="SMART" id="SM00116">
    <property type="entry name" value="CBS"/>
    <property type="match status" value="2"/>
</dbReference>
<evidence type="ECO:0000256" key="1">
    <source>
        <dbReference type="ARBA" id="ARBA00023122"/>
    </source>
</evidence>
<dbReference type="Pfam" id="PF00571">
    <property type="entry name" value="CBS"/>
    <property type="match status" value="2"/>
</dbReference>
<proteinExistence type="predicted"/>
<name>A0A7T5VES0_9BACT</name>
<dbReference type="EMBL" id="CP054140">
    <property type="protein sequence ID" value="QQG66553.1"/>
    <property type="molecule type" value="Genomic_DNA"/>
</dbReference>
<organism evidence="4 5">
    <name type="scientific">Desulfobulbus oligotrophicus</name>
    <dbReference type="NCBI Taxonomy" id="1909699"/>
    <lineage>
        <taxon>Bacteria</taxon>
        <taxon>Pseudomonadati</taxon>
        <taxon>Thermodesulfobacteriota</taxon>
        <taxon>Desulfobulbia</taxon>
        <taxon>Desulfobulbales</taxon>
        <taxon>Desulfobulbaceae</taxon>
        <taxon>Desulfobulbus</taxon>
    </lineage>
</organism>
<dbReference type="RefSeq" id="WP_199262833.1">
    <property type="nucleotide sequence ID" value="NZ_CP054140.1"/>
</dbReference>
<evidence type="ECO:0000259" key="3">
    <source>
        <dbReference type="PROSITE" id="PS51371"/>
    </source>
</evidence>
<dbReference type="InterPro" id="IPR044725">
    <property type="entry name" value="CBSX3_CBS_dom"/>
</dbReference>
<dbReference type="PROSITE" id="PS51371">
    <property type="entry name" value="CBS"/>
    <property type="match status" value="2"/>
</dbReference>
<sequence length="147" mass="16311">MKIKDILKVKGSKVYTVSEDATLMAATAKFFSNKIGSLVVLNDSNEFVGIISPNDILKAIHEGCTENCALQKVKEVMTKNVICASDEDTVDYIQAVMTENRVRHIPIMDKKEVIGLISIGDVVNAQISKREVENKYLIDYIEGKYPG</sequence>
<dbReference type="Proteomes" id="UP000596092">
    <property type="component" value="Chromosome"/>
</dbReference>
<reference evidence="4 5" key="1">
    <citation type="submission" date="2020-05" db="EMBL/GenBank/DDBJ databases">
        <title>Complete genome of Desulfobulbus oligotrophicus.</title>
        <authorList>
            <person name="Podar M."/>
        </authorList>
    </citation>
    <scope>NUCLEOTIDE SEQUENCE [LARGE SCALE GENOMIC DNA]</scope>
    <source>
        <strain evidence="4 5">Prop6</strain>
    </source>
</reference>
<dbReference type="Gene3D" id="3.10.580.10">
    <property type="entry name" value="CBS-domain"/>
    <property type="match status" value="1"/>
</dbReference>
<feature type="domain" description="CBS" evidence="3">
    <location>
        <begin position="77"/>
        <end position="132"/>
    </location>
</feature>
<accession>A0A7T5VES0</accession>
<feature type="domain" description="CBS" evidence="3">
    <location>
        <begin position="6"/>
        <end position="70"/>
    </location>
</feature>
<dbReference type="AlphaFoldDB" id="A0A7T5VES0"/>
<dbReference type="KEGG" id="dog:HP555_12080"/>
<dbReference type="PANTHER" id="PTHR43080:SF2">
    <property type="entry name" value="CBS DOMAIN-CONTAINING PROTEIN"/>
    <property type="match status" value="1"/>
</dbReference>
<protein>
    <submittedName>
        <fullName evidence="4">CBS domain-containing protein</fullName>
    </submittedName>
</protein>
<dbReference type="PANTHER" id="PTHR43080">
    <property type="entry name" value="CBS DOMAIN-CONTAINING PROTEIN CBSX3, MITOCHONDRIAL"/>
    <property type="match status" value="1"/>
</dbReference>